<dbReference type="Pfam" id="PF00977">
    <property type="entry name" value="His_biosynth"/>
    <property type="match status" value="1"/>
</dbReference>
<comment type="catalytic activity">
    <reaction evidence="1 9 11">
        <text>1-(5-phospho-beta-D-ribosyl)-5-[(5-phospho-beta-D-ribosylamino)methylideneamino]imidazole-4-carboxamide = 5-[(5-phospho-1-deoxy-D-ribulos-1-ylimino)methylamino]-1-(5-phospho-beta-D-ribosyl)imidazole-4-carboxamide</text>
        <dbReference type="Rhea" id="RHEA:15469"/>
        <dbReference type="ChEBI" id="CHEBI:58435"/>
        <dbReference type="ChEBI" id="CHEBI:58525"/>
        <dbReference type="EC" id="5.3.1.16"/>
    </reaction>
</comment>
<evidence type="ECO:0000256" key="3">
    <source>
        <dbReference type="ARBA" id="ARBA00005133"/>
    </source>
</evidence>
<protein>
    <recommendedName>
        <fullName evidence="9 11">1-(5-phosphoribosyl)-5-[(5-phosphoribosylamino)methylideneamino] imidazole-4-carboxamide isomerase</fullName>
        <ecNumber evidence="9 11">5.3.1.16</ecNumber>
    </recommendedName>
    <alternativeName>
        <fullName evidence="9">Phosphoribosylformimino-5-aminoimidazole carboxamide ribotide isomerase</fullName>
    </alternativeName>
</protein>
<dbReference type="NCBIfam" id="TIGR00007">
    <property type="entry name" value="1-(5-phosphoribosyl)-5-[(5-phosphoribosylamino)methylideneamino]imidazole-4-carboxamide isomerase"/>
    <property type="match status" value="1"/>
</dbReference>
<evidence type="ECO:0000256" key="4">
    <source>
        <dbReference type="ARBA" id="ARBA00009667"/>
    </source>
</evidence>
<comment type="subcellular location">
    <subcellularLocation>
        <location evidence="2 9 11">Cytoplasm</location>
    </subcellularLocation>
</comment>
<dbReference type="KEGG" id="puo:RZN69_02980"/>
<comment type="similarity">
    <text evidence="4 9 10">Belongs to the HisA/HisF family.</text>
</comment>
<dbReference type="PANTHER" id="PTHR43090">
    <property type="entry name" value="1-(5-PHOSPHORIBOSYL)-5-[(5-PHOSPHORIBOSYLAMINO)METHYLIDENEAMINO] IMIDAZOLE-4-CARBOXAMIDE ISOMERASE"/>
    <property type="match status" value="1"/>
</dbReference>
<dbReference type="AlphaFoldDB" id="A0AAQ3LAC4"/>
<evidence type="ECO:0000256" key="7">
    <source>
        <dbReference type="ARBA" id="ARBA00023102"/>
    </source>
</evidence>
<dbReference type="InterPro" id="IPR023016">
    <property type="entry name" value="HisA/PriA"/>
</dbReference>
<dbReference type="GO" id="GO:0005737">
    <property type="term" value="C:cytoplasm"/>
    <property type="evidence" value="ECO:0007669"/>
    <property type="project" value="UniProtKB-SubCell"/>
</dbReference>
<dbReference type="HAMAP" id="MF_01014">
    <property type="entry name" value="HisA"/>
    <property type="match status" value="1"/>
</dbReference>
<dbReference type="GO" id="GO:0000105">
    <property type="term" value="P:L-histidine biosynthetic process"/>
    <property type="evidence" value="ECO:0007669"/>
    <property type="project" value="UniProtKB-UniRule"/>
</dbReference>
<accession>A0AAQ3LAC4</accession>
<evidence type="ECO:0000256" key="10">
    <source>
        <dbReference type="RuleBase" id="RU003657"/>
    </source>
</evidence>
<evidence type="ECO:0000256" key="8">
    <source>
        <dbReference type="ARBA" id="ARBA00023235"/>
    </source>
</evidence>
<gene>
    <name evidence="9 12" type="primary">hisA</name>
    <name evidence="12" type="ORF">RZN69_02980</name>
</gene>
<evidence type="ECO:0000256" key="9">
    <source>
        <dbReference type="HAMAP-Rule" id="MF_01014"/>
    </source>
</evidence>
<dbReference type="InterPro" id="IPR006063">
    <property type="entry name" value="HisA_bact_arch"/>
</dbReference>
<feature type="active site" description="Proton donor" evidence="9">
    <location>
        <position position="128"/>
    </location>
</feature>
<dbReference type="Proteomes" id="UP001304300">
    <property type="component" value="Chromosome"/>
</dbReference>
<proteinExistence type="inferred from homology"/>
<organism evidence="12 13">
    <name type="scientific">Rubellicoccus peritrichatus</name>
    <dbReference type="NCBI Taxonomy" id="3080537"/>
    <lineage>
        <taxon>Bacteria</taxon>
        <taxon>Pseudomonadati</taxon>
        <taxon>Verrucomicrobiota</taxon>
        <taxon>Opitutia</taxon>
        <taxon>Puniceicoccales</taxon>
        <taxon>Cerasicoccaceae</taxon>
        <taxon>Rubellicoccus</taxon>
    </lineage>
</organism>
<evidence type="ECO:0000256" key="11">
    <source>
        <dbReference type="RuleBase" id="RU003658"/>
    </source>
</evidence>
<dbReference type="SUPFAM" id="SSF51366">
    <property type="entry name" value="Ribulose-phoshate binding barrel"/>
    <property type="match status" value="1"/>
</dbReference>
<feature type="active site" description="Proton acceptor" evidence="9">
    <location>
        <position position="8"/>
    </location>
</feature>
<evidence type="ECO:0000256" key="1">
    <source>
        <dbReference type="ARBA" id="ARBA00000901"/>
    </source>
</evidence>
<name>A0AAQ3LAC4_9BACT</name>
<dbReference type="EC" id="5.3.1.16" evidence="9 11"/>
<dbReference type="CDD" id="cd04732">
    <property type="entry name" value="HisA"/>
    <property type="match status" value="1"/>
</dbReference>
<keyword evidence="8 9" id="KW-0413">Isomerase</keyword>
<dbReference type="InterPro" id="IPR006062">
    <property type="entry name" value="His_biosynth"/>
</dbReference>
<dbReference type="FunFam" id="3.20.20.70:FF:000009">
    <property type="entry name" value="1-(5-phosphoribosyl)-5-[(5-phosphoribosylamino)methylideneamino] imidazole-4-carboxamide isomerase"/>
    <property type="match status" value="1"/>
</dbReference>
<dbReference type="RefSeq" id="WP_317834520.1">
    <property type="nucleotide sequence ID" value="NZ_CP136920.1"/>
</dbReference>
<dbReference type="InterPro" id="IPR013785">
    <property type="entry name" value="Aldolase_TIM"/>
</dbReference>
<dbReference type="GO" id="GO:0000162">
    <property type="term" value="P:L-tryptophan biosynthetic process"/>
    <property type="evidence" value="ECO:0007669"/>
    <property type="project" value="TreeGrafter"/>
</dbReference>
<dbReference type="PANTHER" id="PTHR43090:SF2">
    <property type="entry name" value="1-(5-PHOSPHORIBOSYL)-5-[(5-PHOSPHORIBOSYLAMINO)METHYLIDENEAMINO] IMIDAZOLE-4-CARBOXAMIDE ISOMERASE"/>
    <property type="match status" value="1"/>
</dbReference>
<sequence>MIIYPAIDIKNGVCVRLVQGVEEMETQYFDDPLEPAKMFKDVGAEWVHVVDLDGAFTGEPKNTEIVKAICDLGLKVQFGGGIRTFENVESALSAGVSRIVVGTRACQDRGFVVDLAKKYGEKIAVGIDAREGKVAVKGWVETTDTPAVALAQSVAEVGIKTIIYTDISTDGAMTGPNFEGQKHMWESVDCNVIASGGVHDNHDITHYKDLSERYPNLDGVIVGKAIYEHKIDLNRTFNIATRPPFSK</sequence>
<keyword evidence="13" id="KW-1185">Reference proteome</keyword>
<comment type="pathway">
    <text evidence="3 9 11">Amino-acid biosynthesis; L-histidine biosynthesis; L-histidine from 5-phospho-alpha-D-ribose 1-diphosphate: step 4/9.</text>
</comment>
<dbReference type="InterPro" id="IPR011060">
    <property type="entry name" value="RibuloseP-bd_barrel"/>
</dbReference>
<evidence type="ECO:0000256" key="2">
    <source>
        <dbReference type="ARBA" id="ARBA00004496"/>
    </source>
</evidence>
<evidence type="ECO:0000313" key="13">
    <source>
        <dbReference type="Proteomes" id="UP001304300"/>
    </source>
</evidence>
<keyword evidence="5 9" id="KW-0963">Cytoplasm</keyword>
<evidence type="ECO:0000313" key="12">
    <source>
        <dbReference type="EMBL" id="WOO42036.1"/>
    </source>
</evidence>
<dbReference type="Gene3D" id="3.20.20.70">
    <property type="entry name" value="Aldolase class I"/>
    <property type="match status" value="1"/>
</dbReference>
<keyword evidence="6 9" id="KW-0028">Amino-acid biosynthesis</keyword>
<reference evidence="12 13" key="1">
    <citation type="submission" date="2023-10" db="EMBL/GenBank/DDBJ databases">
        <title>Rubellicoccus peritrichatus gen. nov., sp. nov., isolated from an algae of coral reef tank.</title>
        <authorList>
            <person name="Luo J."/>
        </authorList>
    </citation>
    <scope>NUCLEOTIDE SEQUENCE [LARGE SCALE GENOMIC DNA]</scope>
    <source>
        <strain evidence="12 13">CR14</strain>
    </source>
</reference>
<dbReference type="EMBL" id="CP136920">
    <property type="protein sequence ID" value="WOO42036.1"/>
    <property type="molecule type" value="Genomic_DNA"/>
</dbReference>
<keyword evidence="7 9" id="KW-0368">Histidine biosynthesis</keyword>
<evidence type="ECO:0000256" key="6">
    <source>
        <dbReference type="ARBA" id="ARBA00022605"/>
    </source>
</evidence>
<evidence type="ECO:0000256" key="5">
    <source>
        <dbReference type="ARBA" id="ARBA00022490"/>
    </source>
</evidence>
<dbReference type="GO" id="GO:0003949">
    <property type="term" value="F:1-(5-phosphoribosyl)-5-[(5-phosphoribosylamino)methylideneamino]imidazole-4-carboxamide isomerase activity"/>
    <property type="evidence" value="ECO:0007669"/>
    <property type="project" value="UniProtKB-UniRule"/>
</dbReference>
<dbReference type="InterPro" id="IPR044524">
    <property type="entry name" value="Isoase_HisA-like"/>
</dbReference>